<dbReference type="PANTHER" id="PTHR46031">
    <property type="match status" value="1"/>
</dbReference>
<evidence type="ECO:0000256" key="3">
    <source>
        <dbReference type="PROSITE-ProRule" id="PRU00266"/>
    </source>
</evidence>
<evidence type="ECO:0000313" key="7">
    <source>
        <dbReference type="Proteomes" id="UP000886885"/>
    </source>
</evidence>
<dbReference type="SMART" id="SM00358">
    <property type="entry name" value="DSRM"/>
    <property type="match status" value="3"/>
</dbReference>
<dbReference type="GO" id="GO:0003723">
    <property type="term" value="F:RNA binding"/>
    <property type="evidence" value="ECO:0007669"/>
    <property type="project" value="UniProtKB-UniRule"/>
</dbReference>
<feature type="domain" description="DRBM" evidence="5">
    <location>
        <begin position="167"/>
        <end position="236"/>
    </location>
</feature>
<protein>
    <recommendedName>
        <fullName evidence="5">DRBM domain-containing protein</fullName>
    </recommendedName>
</protein>
<comment type="caution">
    <text evidence="6">The sequence shown here is derived from an EMBL/GenBank/DDBJ whole genome shotgun (WGS) entry which is preliminary data.</text>
</comment>
<proteinExistence type="predicted"/>
<sequence>MPLKRSREQGTPTMYKSKLQTVCQQRGWELPTYKVTKQGQDHNSLFSATVTVNATTFSSPSPSSSSKKAQSDAAELAYNHFSLMSPSPSSLADCPGGSARKNTRPSPGGKSVQDANPTPLSNEAGAVAKNNESFGVLEWSRLDVLDTHGCIPKWQPFVMGTIGTLHLFKNQLQTYAQKRNFSLPVYSCERAGPPHAIRFKCKVTVNGQTYASQEYFPTLNKAENAAAKAALMSLLPNGVEEDESGYKNLLQDMAQREGFGLPTYCTEKSGESHPPSFISTVEINGVSYTGKEARTKKQAEMSAAKIAYTARRR</sequence>
<feature type="domain" description="DRBM" evidence="5">
    <location>
        <begin position="245"/>
        <end position="313"/>
    </location>
</feature>
<accession>A0A8X7XUU7</accession>
<evidence type="ECO:0000313" key="6">
    <source>
        <dbReference type="EMBL" id="KAG6737547.1"/>
    </source>
</evidence>
<name>A0A8X7XUU7_POPTO</name>
<evidence type="ECO:0000256" key="4">
    <source>
        <dbReference type="SAM" id="MobiDB-lite"/>
    </source>
</evidence>
<keyword evidence="7" id="KW-1185">Reference proteome</keyword>
<dbReference type="PROSITE" id="PS50137">
    <property type="entry name" value="DS_RBD"/>
    <property type="match status" value="3"/>
</dbReference>
<dbReference type="PANTHER" id="PTHR46031:SF16">
    <property type="entry name" value="DOUBLE-STRANDED RNA-BINDING PROTEIN 4"/>
    <property type="match status" value="1"/>
</dbReference>
<evidence type="ECO:0000256" key="1">
    <source>
        <dbReference type="ARBA" id="ARBA00022737"/>
    </source>
</evidence>
<dbReference type="InterPro" id="IPR014720">
    <property type="entry name" value="dsRBD_dom"/>
</dbReference>
<organism evidence="6 7">
    <name type="scientific">Populus tomentosa</name>
    <name type="common">Chinese white poplar</name>
    <dbReference type="NCBI Taxonomy" id="118781"/>
    <lineage>
        <taxon>Eukaryota</taxon>
        <taxon>Viridiplantae</taxon>
        <taxon>Streptophyta</taxon>
        <taxon>Embryophyta</taxon>
        <taxon>Tracheophyta</taxon>
        <taxon>Spermatophyta</taxon>
        <taxon>Magnoliopsida</taxon>
        <taxon>eudicotyledons</taxon>
        <taxon>Gunneridae</taxon>
        <taxon>Pentapetalae</taxon>
        <taxon>rosids</taxon>
        <taxon>fabids</taxon>
        <taxon>Malpighiales</taxon>
        <taxon>Salicaceae</taxon>
        <taxon>Saliceae</taxon>
        <taxon>Populus</taxon>
    </lineage>
</organism>
<reference evidence="6" key="1">
    <citation type="journal article" date="2020" name="bioRxiv">
        <title>Hybrid origin of Populus tomentosa Carr. identified through genome sequencing and phylogenomic analysis.</title>
        <authorList>
            <person name="An X."/>
            <person name="Gao K."/>
            <person name="Chen Z."/>
            <person name="Li J."/>
            <person name="Yang X."/>
            <person name="Yang X."/>
            <person name="Zhou J."/>
            <person name="Guo T."/>
            <person name="Zhao T."/>
            <person name="Huang S."/>
            <person name="Miao D."/>
            <person name="Khan W.U."/>
            <person name="Rao P."/>
            <person name="Ye M."/>
            <person name="Lei B."/>
            <person name="Liao W."/>
            <person name="Wang J."/>
            <person name="Ji L."/>
            <person name="Li Y."/>
            <person name="Guo B."/>
            <person name="Mustafa N.S."/>
            <person name="Li S."/>
            <person name="Yun Q."/>
            <person name="Keller S.R."/>
            <person name="Mao J."/>
            <person name="Zhang R."/>
            <person name="Strauss S.H."/>
        </authorList>
    </citation>
    <scope>NUCLEOTIDE SEQUENCE</scope>
    <source>
        <strain evidence="6">GM15</strain>
        <tissue evidence="6">Leaf</tissue>
    </source>
</reference>
<evidence type="ECO:0000256" key="2">
    <source>
        <dbReference type="ARBA" id="ARBA00022884"/>
    </source>
</evidence>
<feature type="region of interest" description="Disordered" evidence="4">
    <location>
        <begin position="87"/>
        <end position="126"/>
    </location>
</feature>
<gene>
    <name evidence="6" type="ORF">POTOM_059075</name>
</gene>
<keyword evidence="2 3" id="KW-0694">RNA-binding</keyword>
<feature type="domain" description="DRBM" evidence="5">
    <location>
        <begin position="14"/>
        <end position="83"/>
    </location>
</feature>
<evidence type="ECO:0000259" key="5">
    <source>
        <dbReference type="PROSITE" id="PS50137"/>
    </source>
</evidence>
<dbReference type="Pfam" id="PF00035">
    <property type="entry name" value="dsrm"/>
    <property type="match status" value="3"/>
</dbReference>
<dbReference type="OrthoDB" id="5988181at2759"/>
<dbReference type="EMBL" id="JAAWWB010000038">
    <property type="protein sequence ID" value="KAG6737547.1"/>
    <property type="molecule type" value="Genomic_DNA"/>
</dbReference>
<dbReference type="Proteomes" id="UP000886885">
    <property type="component" value="Chromosome 19D"/>
</dbReference>
<dbReference type="AlphaFoldDB" id="A0A8X7XUU7"/>
<keyword evidence="1" id="KW-0677">Repeat</keyword>